<gene>
    <name evidence="1" type="ORF">IscW_ISCW000048</name>
</gene>
<accession>B7P6S3</accession>
<sequence>MTESISSARRIHNALLLNIRHVSTPQLMACTEKSRNTNILVSQSPAHLQYVSGCLPPNVLELQYCCRTAVHLIDHVVKKLTQKNTALIDNLAAFLLFIQH</sequence>
<dbReference type="EMBL" id="DS647609">
    <property type="protein sequence ID" value="EEC02295.1"/>
    <property type="molecule type" value="Genomic_DNA"/>
</dbReference>
<evidence type="ECO:0000313" key="2">
    <source>
        <dbReference type="EnsemblMetazoa" id="ISCW000048-PA"/>
    </source>
</evidence>
<dbReference type="HOGENOM" id="CLU_2309045_0_0_1"/>
<evidence type="ECO:0000313" key="3">
    <source>
        <dbReference type="Proteomes" id="UP000001555"/>
    </source>
</evidence>
<protein>
    <submittedName>
        <fullName evidence="1 2">Uncharacterized protein</fullName>
    </submittedName>
</protein>
<dbReference type="PaxDb" id="6945-B7P6S3"/>
<name>B7P6S3_IXOSC</name>
<keyword evidence="3" id="KW-1185">Reference proteome</keyword>
<proteinExistence type="predicted"/>
<reference evidence="2" key="2">
    <citation type="submission" date="2020-05" db="UniProtKB">
        <authorList>
            <consortium name="EnsemblMetazoa"/>
        </authorList>
    </citation>
    <scope>IDENTIFICATION</scope>
    <source>
        <strain evidence="2">wikel</strain>
    </source>
</reference>
<dbReference type="VEuPathDB" id="VectorBase:ISCW000048"/>
<dbReference type="InParanoid" id="B7P6S3"/>
<organism>
    <name type="scientific">Ixodes scapularis</name>
    <name type="common">Black-legged tick</name>
    <name type="synonym">Deer tick</name>
    <dbReference type="NCBI Taxonomy" id="6945"/>
    <lineage>
        <taxon>Eukaryota</taxon>
        <taxon>Metazoa</taxon>
        <taxon>Ecdysozoa</taxon>
        <taxon>Arthropoda</taxon>
        <taxon>Chelicerata</taxon>
        <taxon>Arachnida</taxon>
        <taxon>Acari</taxon>
        <taxon>Parasitiformes</taxon>
        <taxon>Ixodida</taxon>
        <taxon>Ixodoidea</taxon>
        <taxon>Ixodidae</taxon>
        <taxon>Ixodinae</taxon>
        <taxon>Ixodes</taxon>
    </lineage>
</organism>
<dbReference type="AlphaFoldDB" id="B7P6S3"/>
<evidence type="ECO:0000313" key="1">
    <source>
        <dbReference type="EMBL" id="EEC02295.1"/>
    </source>
</evidence>
<dbReference type="VEuPathDB" id="VectorBase:ISCI000048"/>
<dbReference type="Proteomes" id="UP000001555">
    <property type="component" value="Unassembled WGS sequence"/>
</dbReference>
<reference evidence="1 3" key="1">
    <citation type="submission" date="2008-03" db="EMBL/GenBank/DDBJ databases">
        <title>Annotation of Ixodes scapularis.</title>
        <authorList>
            <consortium name="Ixodes scapularis Genome Project Consortium"/>
            <person name="Caler E."/>
            <person name="Hannick L.I."/>
            <person name="Bidwell S."/>
            <person name="Joardar V."/>
            <person name="Thiagarajan M."/>
            <person name="Amedeo P."/>
            <person name="Galinsky K.J."/>
            <person name="Schobel S."/>
            <person name="Inman J."/>
            <person name="Hostetler J."/>
            <person name="Miller J."/>
            <person name="Hammond M."/>
            <person name="Megy K."/>
            <person name="Lawson D."/>
            <person name="Kodira C."/>
            <person name="Sutton G."/>
            <person name="Meyer J."/>
            <person name="Hill C.A."/>
            <person name="Birren B."/>
            <person name="Nene V."/>
            <person name="Collins F."/>
            <person name="Alarcon-Chaidez F."/>
            <person name="Wikel S."/>
            <person name="Strausberg R."/>
        </authorList>
    </citation>
    <scope>NUCLEOTIDE SEQUENCE [LARGE SCALE GENOMIC DNA]</scope>
    <source>
        <strain evidence="3">Wikel</strain>
        <strain evidence="1">Wikel colony</strain>
    </source>
</reference>
<dbReference type="EMBL" id="ABJB011048896">
    <property type="status" value="NOT_ANNOTATED_CDS"/>
    <property type="molecule type" value="Genomic_DNA"/>
</dbReference>
<dbReference type="EnsemblMetazoa" id="ISCW000048-RA">
    <property type="protein sequence ID" value="ISCW000048-PA"/>
    <property type="gene ID" value="ISCW000048"/>
</dbReference>